<dbReference type="AlphaFoldDB" id="A0A4R0MH38"/>
<organism evidence="7 8">
    <name type="scientific">Pedobacter hiemivivus</name>
    <dbReference type="NCBI Taxonomy" id="2530454"/>
    <lineage>
        <taxon>Bacteria</taxon>
        <taxon>Pseudomonadati</taxon>
        <taxon>Bacteroidota</taxon>
        <taxon>Sphingobacteriia</taxon>
        <taxon>Sphingobacteriales</taxon>
        <taxon>Sphingobacteriaceae</taxon>
        <taxon>Pedobacter</taxon>
    </lineage>
</organism>
<dbReference type="NCBIfam" id="TIGR02937">
    <property type="entry name" value="sigma70-ECF"/>
    <property type="match status" value="1"/>
</dbReference>
<sequence length="180" mass="21364">MENEDQILLDQLKRGDYSAYELIFKKYYKALSVKAYFMLEDDMEAEDLVQNLFISVWQNNLFLSINTSVKGYLLRSVHNRCLTVLRDKKIAERKLHKYTEEQNWRGEEDHETVPQNDYEGKFELIFGQLPSRRQKAFKLVYLEDKKYKEAAEEMGLSVNSIKTHLKLAVKALQKKLINFK</sequence>
<reference evidence="7 8" key="1">
    <citation type="submission" date="2019-02" db="EMBL/GenBank/DDBJ databases">
        <title>Pedobacter sp. RP-3-8 sp. nov., isolated from Arctic soil.</title>
        <authorList>
            <person name="Dahal R.H."/>
        </authorList>
    </citation>
    <scope>NUCLEOTIDE SEQUENCE [LARGE SCALE GENOMIC DNA]</scope>
    <source>
        <strain evidence="7 8">RP-3-8</strain>
    </source>
</reference>
<evidence type="ECO:0000313" key="8">
    <source>
        <dbReference type="Proteomes" id="UP000291117"/>
    </source>
</evidence>
<keyword evidence="2" id="KW-0805">Transcription regulation</keyword>
<evidence type="ECO:0000256" key="1">
    <source>
        <dbReference type="ARBA" id="ARBA00010641"/>
    </source>
</evidence>
<evidence type="ECO:0000256" key="4">
    <source>
        <dbReference type="ARBA" id="ARBA00023163"/>
    </source>
</evidence>
<dbReference type="InterPro" id="IPR007627">
    <property type="entry name" value="RNA_pol_sigma70_r2"/>
</dbReference>
<dbReference type="InterPro" id="IPR013324">
    <property type="entry name" value="RNA_pol_sigma_r3/r4-like"/>
</dbReference>
<keyword evidence="3" id="KW-0731">Sigma factor</keyword>
<dbReference type="GO" id="GO:0003677">
    <property type="term" value="F:DNA binding"/>
    <property type="evidence" value="ECO:0007669"/>
    <property type="project" value="InterPro"/>
</dbReference>
<dbReference type="PANTHER" id="PTHR43133:SF46">
    <property type="entry name" value="RNA POLYMERASE SIGMA-70 FACTOR ECF SUBFAMILY"/>
    <property type="match status" value="1"/>
</dbReference>
<dbReference type="Proteomes" id="UP000291117">
    <property type="component" value="Unassembled WGS sequence"/>
</dbReference>
<comment type="similarity">
    <text evidence="1">Belongs to the sigma-70 factor family. ECF subfamily.</text>
</comment>
<dbReference type="OrthoDB" id="653814at2"/>
<dbReference type="Gene3D" id="1.10.10.10">
    <property type="entry name" value="Winged helix-like DNA-binding domain superfamily/Winged helix DNA-binding domain"/>
    <property type="match status" value="1"/>
</dbReference>
<dbReference type="Pfam" id="PF04542">
    <property type="entry name" value="Sigma70_r2"/>
    <property type="match status" value="1"/>
</dbReference>
<dbReference type="GO" id="GO:0006352">
    <property type="term" value="P:DNA-templated transcription initiation"/>
    <property type="evidence" value="ECO:0007669"/>
    <property type="project" value="InterPro"/>
</dbReference>
<dbReference type="Pfam" id="PF08281">
    <property type="entry name" value="Sigma70_r4_2"/>
    <property type="match status" value="1"/>
</dbReference>
<dbReference type="InterPro" id="IPR013249">
    <property type="entry name" value="RNA_pol_sigma70_r4_t2"/>
</dbReference>
<evidence type="ECO:0000256" key="2">
    <source>
        <dbReference type="ARBA" id="ARBA00023015"/>
    </source>
</evidence>
<feature type="domain" description="RNA polymerase sigma factor 70 region 4 type 2" evidence="6">
    <location>
        <begin position="125"/>
        <end position="172"/>
    </location>
</feature>
<dbReference type="InterPro" id="IPR036388">
    <property type="entry name" value="WH-like_DNA-bd_sf"/>
</dbReference>
<dbReference type="Gene3D" id="1.10.1740.10">
    <property type="match status" value="1"/>
</dbReference>
<evidence type="ECO:0000259" key="5">
    <source>
        <dbReference type="Pfam" id="PF04542"/>
    </source>
</evidence>
<keyword evidence="8" id="KW-1185">Reference proteome</keyword>
<dbReference type="RefSeq" id="WP_131612391.1">
    <property type="nucleotide sequence ID" value="NZ_SJSM01000030.1"/>
</dbReference>
<dbReference type="EMBL" id="SJSM01000030">
    <property type="protein sequence ID" value="TCC85848.1"/>
    <property type="molecule type" value="Genomic_DNA"/>
</dbReference>
<protein>
    <submittedName>
        <fullName evidence="7">RNA polymerase sigma-70 factor</fullName>
    </submittedName>
</protein>
<gene>
    <name evidence="7" type="ORF">EZ444_24650</name>
</gene>
<evidence type="ECO:0000256" key="3">
    <source>
        <dbReference type="ARBA" id="ARBA00023082"/>
    </source>
</evidence>
<dbReference type="InterPro" id="IPR039425">
    <property type="entry name" value="RNA_pol_sigma-70-like"/>
</dbReference>
<evidence type="ECO:0000259" key="6">
    <source>
        <dbReference type="Pfam" id="PF08281"/>
    </source>
</evidence>
<dbReference type="InterPro" id="IPR014327">
    <property type="entry name" value="RNA_pol_sigma70_bacteroid"/>
</dbReference>
<comment type="caution">
    <text evidence="7">The sequence shown here is derived from an EMBL/GenBank/DDBJ whole genome shotgun (WGS) entry which is preliminary data.</text>
</comment>
<dbReference type="SUPFAM" id="SSF88659">
    <property type="entry name" value="Sigma3 and sigma4 domains of RNA polymerase sigma factors"/>
    <property type="match status" value="1"/>
</dbReference>
<dbReference type="SUPFAM" id="SSF88946">
    <property type="entry name" value="Sigma2 domain of RNA polymerase sigma factors"/>
    <property type="match status" value="1"/>
</dbReference>
<dbReference type="NCBIfam" id="TIGR02985">
    <property type="entry name" value="Sig70_bacteroi1"/>
    <property type="match status" value="1"/>
</dbReference>
<keyword evidence="4" id="KW-0804">Transcription</keyword>
<name>A0A4R0MH38_9SPHI</name>
<evidence type="ECO:0000313" key="7">
    <source>
        <dbReference type="EMBL" id="TCC85848.1"/>
    </source>
</evidence>
<feature type="domain" description="RNA polymerase sigma-70 region 2" evidence="5">
    <location>
        <begin position="24"/>
        <end position="89"/>
    </location>
</feature>
<accession>A0A4R0MH38</accession>
<dbReference type="GO" id="GO:0016987">
    <property type="term" value="F:sigma factor activity"/>
    <property type="evidence" value="ECO:0007669"/>
    <property type="project" value="UniProtKB-KW"/>
</dbReference>
<dbReference type="InterPro" id="IPR013325">
    <property type="entry name" value="RNA_pol_sigma_r2"/>
</dbReference>
<dbReference type="InterPro" id="IPR014284">
    <property type="entry name" value="RNA_pol_sigma-70_dom"/>
</dbReference>
<dbReference type="PANTHER" id="PTHR43133">
    <property type="entry name" value="RNA POLYMERASE ECF-TYPE SIGMA FACTO"/>
    <property type="match status" value="1"/>
</dbReference>
<proteinExistence type="inferred from homology"/>